<comment type="caution">
    <text evidence="4">The sequence shown here is derived from an EMBL/GenBank/DDBJ whole genome shotgun (WGS) entry which is preliminary data.</text>
</comment>
<gene>
    <name evidence="4" type="ORF">ACFQU8_01310</name>
</gene>
<sequence>MIEKEKLNRINELAHKAKEDGLTDGEKKEQKELREEYLQNVRKSFKNELKSMSVRDPAGNDVTPQKVRDLQKKNKKE</sequence>
<comment type="similarity">
    <text evidence="2">Belongs to the UPF0291 family.</text>
</comment>
<feature type="compositionally biased region" description="Basic and acidic residues" evidence="3">
    <location>
        <begin position="66"/>
        <end position="77"/>
    </location>
</feature>
<protein>
    <recommendedName>
        <fullName evidence="2">UPF0291 protein ACFQU8_01310</fullName>
    </recommendedName>
</protein>
<evidence type="ECO:0000256" key="1">
    <source>
        <dbReference type="ARBA" id="ARBA00022490"/>
    </source>
</evidence>
<keyword evidence="1 2" id="KW-0963">Cytoplasm</keyword>
<evidence type="ECO:0000256" key="3">
    <source>
        <dbReference type="SAM" id="MobiDB-lite"/>
    </source>
</evidence>
<accession>A0ABW2UTB7</accession>
<organism evidence="4 5">
    <name type="scientific">Lentibacillus kimchii</name>
    <dbReference type="NCBI Taxonomy" id="1542911"/>
    <lineage>
        <taxon>Bacteria</taxon>
        <taxon>Bacillati</taxon>
        <taxon>Bacillota</taxon>
        <taxon>Bacilli</taxon>
        <taxon>Bacillales</taxon>
        <taxon>Bacillaceae</taxon>
        <taxon>Lentibacillus</taxon>
    </lineage>
</organism>
<dbReference type="Proteomes" id="UP001596620">
    <property type="component" value="Unassembled WGS sequence"/>
</dbReference>
<dbReference type="SUPFAM" id="SSF158221">
    <property type="entry name" value="YnzC-like"/>
    <property type="match status" value="1"/>
</dbReference>
<keyword evidence="5" id="KW-1185">Reference proteome</keyword>
<evidence type="ECO:0000256" key="2">
    <source>
        <dbReference type="HAMAP-Rule" id="MF_01103"/>
    </source>
</evidence>
<comment type="subcellular location">
    <subcellularLocation>
        <location evidence="2">Cytoplasm</location>
    </subcellularLocation>
</comment>
<dbReference type="HAMAP" id="MF_01103">
    <property type="entry name" value="UPF0291"/>
    <property type="match status" value="1"/>
</dbReference>
<proteinExistence type="inferred from homology"/>
<dbReference type="RefSeq" id="WP_382357348.1">
    <property type="nucleotide sequence ID" value="NZ_JBHTGR010000001.1"/>
</dbReference>
<evidence type="ECO:0000313" key="5">
    <source>
        <dbReference type="Proteomes" id="UP001596620"/>
    </source>
</evidence>
<feature type="region of interest" description="Disordered" evidence="3">
    <location>
        <begin position="1"/>
        <end position="31"/>
    </location>
</feature>
<evidence type="ECO:0000313" key="4">
    <source>
        <dbReference type="EMBL" id="MFC7745880.1"/>
    </source>
</evidence>
<dbReference type="InterPro" id="IPR009242">
    <property type="entry name" value="DUF896"/>
</dbReference>
<dbReference type="Gene3D" id="1.10.287.540">
    <property type="entry name" value="Helix hairpin bin"/>
    <property type="match status" value="1"/>
</dbReference>
<dbReference type="PANTHER" id="PTHR37300:SF1">
    <property type="entry name" value="UPF0291 PROTEIN YNZC"/>
    <property type="match status" value="1"/>
</dbReference>
<dbReference type="Pfam" id="PF05979">
    <property type="entry name" value="DUF896"/>
    <property type="match status" value="1"/>
</dbReference>
<name>A0ABW2UTB7_9BACI</name>
<feature type="region of interest" description="Disordered" evidence="3">
    <location>
        <begin position="47"/>
        <end position="77"/>
    </location>
</feature>
<dbReference type="PANTHER" id="PTHR37300">
    <property type="entry name" value="UPF0291 PROTEIN CBO2609/CLC_2481"/>
    <property type="match status" value="1"/>
</dbReference>
<dbReference type="EMBL" id="JBHTGR010000001">
    <property type="protein sequence ID" value="MFC7745880.1"/>
    <property type="molecule type" value="Genomic_DNA"/>
</dbReference>
<reference evidence="5" key="1">
    <citation type="journal article" date="2019" name="Int. J. Syst. Evol. Microbiol.">
        <title>The Global Catalogue of Microorganisms (GCM) 10K type strain sequencing project: providing services to taxonomists for standard genome sequencing and annotation.</title>
        <authorList>
            <consortium name="The Broad Institute Genomics Platform"/>
            <consortium name="The Broad Institute Genome Sequencing Center for Infectious Disease"/>
            <person name="Wu L."/>
            <person name="Ma J."/>
        </authorList>
    </citation>
    <scope>NUCLEOTIDE SEQUENCE [LARGE SCALE GENOMIC DNA]</scope>
    <source>
        <strain evidence="5">JCM 30234</strain>
    </source>
</reference>